<evidence type="ECO:0000313" key="2">
    <source>
        <dbReference type="EMBL" id="RIX27287.1"/>
    </source>
</evidence>
<name>A0A418PYD8_9SPHN</name>
<dbReference type="Proteomes" id="UP000285023">
    <property type="component" value="Unassembled WGS sequence"/>
</dbReference>
<dbReference type="AlphaFoldDB" id="A0A418PYD8"/>
<comment type="caution">
    <text evidence="2">The sequence shown here is derived from an EMBL/GenBank/DDBJ whole genome shotgun (WGS) entry which is preliminary data.</text>
</comment>
<dbReference type="EMBL" id="QXTF01000003">
    <property type="protein sequence ID" value="RIX27287.1"/>
    <property type="molecule type" value="Genomic_DNA"/>
</dbReference>
<reference evidence="2 3" key="1">
    <citation type="submission" date="2018-09" db="EMBL/GenBank/DDBJ databases">
        <title>Sphingomonas sp. DAC4.</title>
        <authorList>
            <person name="Seo T."/>
        </authorList>
    </citation>
    <scope>NUCLEOTIDE SEQUENCE [LARGE SCALE GENOMIC DNA]</scope>
    <source>
        <strain evidence="2 3">DAC4</strain>
    </source>
</reference>
<gene>
    <name evidence="2" type="ORF">D3M59_09535</name>
</gene>
<feature type="region of interest" description="Disordered" evidence="1">
    <location>
        <begin position="21"/>
        <end position="55"/>
    </location>
</feature>
<protein>
    <submittedName>
        <fullName evidence="2">Uncharacterized protein</fullName>
    </submittedName>
</protein>
<evidence type="ECO:0000313" key="3">
    <source>
        <dbReference type="Proteomes" id="UP000285023"/>
    </source>
</evidence>
<sequence>MGAARAARLCLWLSQQLWPGSPPAGPYRPAATANCPAGPPQHPEQSGSRPPARRITPAGAASALRFAQRAEPARDV</sequence>
<accession>A0A418PYD8</accession>
<evidence type="ECO:0000256" key="1">
    <source>
        <dbReference type="SAM" id="MobiDB-lite"/>
    </source>
</evidence>
<keyword evidence="3" id="KW-1185">Reference proteome</keyword>
<organism evidence="2 3">
    <name type="scientific">Sphingomonas edaphi</name>
    <dbReference type="NCBI Taxonomy" id="2315689"/>
    <lineage>
        <taxon>Bacteria</taxon>
        <taxon>Pseudomonadati</taxon>
        <taxon>Pseudomonadota</taxon>
        <taxon>Alphaproteobacteria</taxon>
        <taxon>Sphingomonadales</taxon>
        <taxon>Sphingomonadaceae</taxon>
        <taxon>Sphingomonas</taxon>
    </lineage>
</organism>
<proteinExistence type="predicted"/>